<organism evidence="7 8">
    <name type="scientific">Cyclotella atomus</name>
    <dbReference type="NCBI Taxonomy" id="382360"/>
    <lineage>
        <taxon>Eukaryota</taxon>
        <taxon>Sar</taxon>
        <taxon>Stramenopiles</taxon>
        <taxon>Ochrophyta</taxon>
        <taxon>Bacillariophyta</taxon>
        <taxon>Coscinodiscophyceae</taxon>
        <taxon>Thalassiosirophycidae</taxon>
        <taxon>Stephanodiscales</taxon>
        <taxon>Stephanodiscaceae</taxon>
        <taxon>Cyclotella</taxon>
    </lineage>
</organism>
<evidence type="ECO:0000256" key="2">
    <source>
        <dbReference type="ARBA" id="ARBA00022692"/>
    </source>
</evidence>
<dbReference type="Gene3D" id="3.30.750.24">
    <property type="entry name" value="STAS domain"/>
    <property type="match status" value="1"/>
</dbReference>
<feature type="transmembrane region" description="Helical" evidence="5">
    <location>
        <begin position="577"/>
        <end position="605"/>
    </location>
</feature>
<keyword evidence="4 5" id="KW-0472">Membrane</keyword>
<dbReference type="PANTHER" id="PTHR11814">
    <property type="entry name" value="SULFATE TRANSPORTER"/>
    <property type="match status" value="1"/>
</dbReference>
<feature type="transmembrane region" description="Helical" evidence="5">
    <location>
        <begin position="281"/>
        <end position="299"/>
    </location>
</feature>
<dbReference type="Pfam" id="PF01740">
    <property type="entry name" value="STAS"/>
    <property type="match status" value="1"/>
</dbReference>
<sequence length="762" mass="83309">MSIPDYPHLNDPQLSFESTSAYLSDDEGVTSPSDYSHQLREPSELHLFRRHRAPPSSVSGADGGAVMLIRRQIERIYEDSTAQVRHAVPALDGVEEGKTLAEEGVDNAGDKEGDDANDVDAAQKKKDAVALNRKEMWRSLAARRKQSALQYLSDLKPFRALTLTEGPASNTAQRSSFNCLRGYTVGMFGRDAAAGCTVAIMGIPLGMSYAKLAGLPAYYGLYASFVPPLVYPFFGTSKQLQVGPAALVSLMVSAGVSNIVNAEGLSMDSDPDSYIERYTQLSIQCAFLVGIINLLMGLLKLGFVAQFLSKALISGFTSGAAVIICLSQLKNLFGYSTPPSTKAQHILRDLIAGISQFNWKSFLMGTCSILFLMSAKYLSSNEKIIEKWPHVKWLKPLGPMIVSAVGIIVVYAAELTEVIPCVGVIPPGLPIVTVSWWTPVSPSLFGAVIPMVIVGFVNSFAVSKRISYQRGYDIDSSQEFVSLGLSNLIGSVFQACPVTGTIGQSFVNDEIGAQTGIASIITGILTMFVLLFLTQVFELLPLSILAAIVISFVSGMFDYHEAVYLFRVHFFDFVVWVVALLGTVFLGVVNGLAISVGLSLLLVIYESAYPHTAQLGRLHGTSLYHNVKQYHDVESYDGVVIVRIDAPLYFANAQNVRDKVRKYKKRANQELKERKTGIAVRYIIFDLAPVSYIDATALQVLQDMYNIQKASGVQMCFCNPGIRVTERFLRAGFIELVGRDHFFSAVIDAVQWCLNDMESLVG</sequence>
<evidence type="ECO:0000256" key="3">
    <source>
        <dbReference type="ARBA" id="ARBA00022989"/>
    </source>
</evidence>
<feature type="transmembrane region" description="Helical" evidence="5">
    <location>
        <begin position="242"/>
        <end position="261"/>
    </location>
</feature>
<dbReference type="GO" id="GO:0016020">
    <property type="term" value="C:membrane"/>
    <property type="evidence" value="ECO:0007669"/>
    <property type="project" value="UniProtKB-SubCell"/>
</dbReference>
<accession>A0ABD3P0B8</accession>
<dbReference type="PROSITE" id="PS01130">
    <property type="entry name" value="SLC26A"/>
    <property type="match status" value="1"/>
</dbReference>
<proteinExistence type="predicted"/>
<feature type="transmembrane region" description="Helical" evidence="5">
    <location>
        <begin position="513"/>
        <end position="532"/>
    </location>
</feature>
<evidence type="ECO:0000313" key="7">
    <source>
        <dbReference type="EMBL" id="KAL3780871.1"/>
    </source>
</evidence>
<dbReference type="InterPro" id="IPR001902">
    <property type="entry name" value="SLC26A/SulP_fam"/>
</dbReference>
<dbReference type="InterPro" id="IPR018045">
    <property type="entry name" value="S04_transporter_CS"/>
</dbReference>
<dbReference type="InterPro" id="IPR002645">
    <property type="entry name" value="STAS_dom"/>
</dbReference>
<evidence type="ECO:0000256" key="4">
    <source>
        <dbReference type="ARBA" id="ARBA00023136"/>
    </source>
</evidence>
<evidence type="ECO:0000259" key="6">
    <source>
        <dbReference type="PROSITE" id="PS50801"/>
    </source>
</evidence>
<dbReference type="PROSITE" id="PS50801">
    <property type="entry name" value="STAS"/>
    <property type="match status" value="1"/>
</dbReference>
<keyword evidence="3 5" id="KW-1133">Transmembrane helix</keyword>
<protein>
    <recommendedName>
        <fullName evidence="6">STAS domain-containing protein</fullName>
    </recommendedName>
</protein>
<reference evidence="7 8" key="1">
    <citation type="submission" date="2024-10" db="EMBL/GenBank/DDBJ databases">
        <title>Updated reference genomes for cyclostephanoid diatoms.</title>
        <authorList>
            <person name="Roberts W.R."/>
            <person name="Alverson A.J."/>
        </authorList>
    </citation>
    <scope>NUCLEOTIDE SEQUENCE [LARGE SCALE GENOMIC DNA]</scope>
    <source>
        <strain evidence="7 8">AJA010-31</strain>
    </source>
</reference>
<feature type="transmembrane region" description="Helical" evidence="5">
    <location>
        <begin position="400"/>
        <end position="425"/>
    </location>
</feature>
<keyword evidence="8" id="KW-1185">Reference proteome</keyword>
<comment type="subcellular location">
    <subcellularLocation>
        <location evidence="1">Membrane</location>
        <topology evidence="1">Multi-pass membrane protein</topology>
    </subcellularLocation>
</comment>
<dbReference type="InterPro" id="IPR036513">
    <property type="entry name" value="STAS_dom_sf"/>
</dbReference>
<dbReference type="AlphaFoldDB" id="A0ABD3P0B8"/>
<evidence type="ECO:0000256" key="1">
    <source>
        <dbReference type="ARBA" id="ARBA00004141"/>
    </source>
</evidence>
<gene>
    <name evidence="7" type="ORF">ACHAWO_000812</name>
</gene>
<keyword evidence="2 5" id="KW-0812">Transmembrane</keyword>
<evidence type="ECO:0000256" key="5">
    <source>
        <dbReference type="SAM" id="Phobius"/>
    </source>
</evidence>
<dbReference type="Proteomes" id="UP001530400">
    <property type="component" value="Unassembled WGS sequence"/>
</dbReference>
<name>A0ABD3P0B8_9STRA</name>
<feature type="transmembrane region" description="Helical" evidence="5">
    <location>
        <begin position="216"/>
        <end position="235"/>
    </location>
</feature>
<dbReference type="EMBL" id="JALLPJ020000872">
    <property type="protein sequence ID" value="KAL3780871.1"/>
    <property type="molecule type" value="Genomic_DNA"/>
</dbReference>
<dbReference type="Pfam" id="PF00916">
    <property type="entry name" value="Sulfate_transp"/>
    <property type="match status" value="1"/>
</dbReference>
<feature type="transmembrane region" description="Helical" evidence="5">
    <location>
        <begin position="445"/>
        <end position="462"/>
    </location>
</feature>
<feature type="transmembrane region" description="Helical" evidence="5">
    <location>
        <begin position="483"/>
        <end position="507"/>
    </location>
</feature>
<feature type="transmembrane region" description="Helical" evidence="5">
    <location>
        <begin position="311"/>
        <end position="329"/>
    </location>
</feature>
<comment type="caution">
    <text evidence="7">The sequence shown here is derived from an EMBL/GenBank/DDBJ whole genome shotgun (WGS) entry which is preliminary data.</text>
</comment>
<dbReference type="CDD" id="cd07042">
    <property type="entry name" value="STAS_SulP_like_sulfate_transporter"/>
    <property type="match status" value="1"/>
</dbReference>
<dbReference type="InterPro" id="IPR011547">
    <property type="entry name" value="SLC26A/SulP_dom"/>
</dbReference>
<dbReference type="NCBIfam" id="TIGR00815">
    <property type="entry name" value="sulP"/>
    <property type="match status" value="1"/>
</dbReference>
<feature type="domain" description="STAS" evidence="6">
    <location>
        <begin position="629"/>
        <end position="753"/>
    </location>
</feature>
<evidence type="ECO:0000313" key="8">
    <source>
        <dbReference type="Proteomes" id="UP001530400"/>
    </source>
</evidence>
<feature type="transmembrane region" description="Helical" evidence="5">
    <location>
        <begin position="539"/>
        <end position="557"/>
    </location>
</feature>
<dbReference type="SUPFAM" id="SSF52091">
    <property type="entry name" value="SpoIIaa-like"/>
    <property type="match status" value="1"/>
</dbReference>